<dbReference type="EMBL" id="HBGE01040065">
    <property type="protein sequence ID" value="CAD9135185.1"/>
    <property type="molecule type" value="Transcribed_RNA"/>
</dbReference>
<protein>
    <recommendedName>
        <fullName evidence="1">T4 RNA ligase 1-like N-terminal domain-containing protein</fullName>
    </recommendedName>
</protein>
<proteinExistence type="predicted"/>
<dbReference type="Pfam" id="PF09511">
    <property type="entry name" value="RNA_lig_T4_1"/>
    <property type="match status" value="1"/>
</dbReference>
<accession>A0A7S1QEI5</accession>
<organism evidence="2">
    <name type="scientific">Alexandrium catenella</name>
    <name type="common">Red tide dinoflagellate</name>
    <name type="synonym">Gonyaulax catenella</name>
    <dbReference type="NCBI Taxonomy" id="2925"/>
    <lineage>
        <taxon>Eukaryota</taxon>
        <taxon>Sar</taxon>
        <taxon>Alveolata</taxon>
        <taxon>Dinophyceae</taxon>
        <taxon>Gonyaulacales</taxon>
        <taxon>Pyrocystaceae</taxon>
        <taxon>Alexandrium</taxon>
    </lineage>
</organism>
<name>A0A7S1QEI5_ALECA</name>
<feature type="domain" description="T4 RNA ligase 1-like N-terminal" evidence="1">
    <location>
        <begin position="57"/>
        <end position="137"/>
    </location>
</feature>
<reference evidence="2" key="1">
    <citation type="submission" date="2021-01" db="EMBL/GenBank/DDBJ databases">
        <authorList>
            <person name="Corre E."/>
            <person name="Pelletier E."/>
            <person name="Niang G."/>
            <person name="Scheremetjew M."/>
            <person name="Finn R."/>
            <person name="Kale V."/>
            <person name="Holt S."/>
            <person name="Cochrane G."/>
            <person name="Meng A."/>
            <person name="Brown T."/>
            <person name="Cohen L."/>
        </authorList>
    </citation>
    <scope>NUCLEOTIDE SEQUENCE</scope>
    <source>
        <strain evidence="2">OF101</strain>
    </source>
</reference>
<evidence type="ECO:0000259" key="1">
    <source>
        <dbReference type="Pfam" id="PF09511"/>
    </source>
</evidence>
<evidence type="ECO:0000313" key="2">
    <source>
        <dbReference type="EMBL" id="CAD9135185.1"/>
    </source>
</evidence>
<gene>
    <name evidence="2" type="ORF">ACAT0790_LOCUS24123</name>
</gene>
<sequence length="446" mass="48324">MTQILKALSGAGIRSFPEVRAFCEAPPYHVRVSERGGLYALRYRRGESDFRSPVVRQARGIVLEKDTNRIVSWAFDKFYEYGEDGPSYRNRPNLRKSVHDPRLRFERKYDGVLIKVVKLSDGEVLVSTNGKIDAADAPLLDPEAAYGHSDPDGDLAKLAGAVDGAGGSSSSRAALPRRSLRQVFAEVGGLDLPYEEGHCYVFELLHPDVPTVAPASEPALVHLTTRSLAEGFKELPAEQRWGAGAALPPEVMNFRSFGACRDAAFVLPWDDEGFVVADSIGNRTKVKSEAYKAMQRLLVGDSPSEDEDALAVALTLHSAKAPLPAGPAQLVTQWRVRLDSLVEACTARAAAARDLAERSGRSMRARHAAIERGLGGRLPRSVRTVIAAACADWMAKSGGEANSDAGWHGGDVILEADYVSQPVAILHTLRRSRLGLHELADALRAA</sequence>
<dbReference type="InterPro" id="IPR019039">
    <property type="entry name" value="T4-Rnl1-like_N"/>
</dbReference>
<dbReference type="AlphaFoldDB" id="A0A7S1QEI5"/>